<keyword evidence="1" id="KW-1133">Transmembrane helix</keyword>
<name>A0ABS2M7X7_9ACTN</name>
<dbReference type="EMBL" id="JAFBBZ010000001">
    <property type="protein sequence ID" value="MBM7507293.1"/>
    <property type="molecule type" value="Genomic_DNA"/>
</dbReference>
<sequence>MLVLLLAGAVVGLAVLLVHATGWGLGLGAAAVVAVLLALPPGFTTRVAFALGLVLLLVQAVQQRPEGDFLVGSDLAGYALLTLGLVVLVGAVVSVPRRHPTTTAVEDSTL</sequence>
<proteinExistence type="predicted"/>
<comment type="caution">
    <text evidence="2">The sequence shown here is derived from an EMBL/GenBank/DDBJ whole genome shotgun (WGS) entry which is preliminary data.</text>
</comment>
<accession>A0ABS2M7X7</accession>
<keyword evidence="1" id="KW-0812">Transmembrane</keyword>
<organism evidence="2 3">
    <name type="scientific">Nocardioides salarius</name>
    <dbReference type="NCBI Taxonomy" id="374513"/>
    <lineage>
        <taxon>Bacteria</taxon>
        <taxon>Bacillati</taxon>
        <taxon>Actinomycetota</taxon>
        <taxon>Actinomycetes</taxon>
        <taxon>Propionibacteriales</taxon>
        <taxon>Nocardioidaceae</taxon>
        <taxon>Nocardioides</taxon>
    </lineage>
</organism>
<dbReference type="Proteomes" id="UP000732378">
    <property type="component" value="Unassembled WGS sequence"/>
</dbReference>
<feature type="transmembrane region" description="Helical" evidence="1">
    <location>
        <begin position="69"/>
        <end position="93"/>
    </location>
</feature>
<dbReference type="RefSeq" id="WP_193669059.1">
    <property type="nucleotide sequence ID" value="NZ_JACDTV010000007.1"/>
</dbReference>
<evidence type="ECO:0000313" key="2">
    <source>
        <dbReference type="EMBL" id="MBM7507293.1"/>
    </source>
</evidence>
<evidence type="ECO:0000256" key="1">
    <source>
        <dbReference type="SAM" id="Phobius"/>
    </source>
</evidence>
<gene>
    <name evidence="2" type="ORF">JOE61_001107</name>
</gene>
<evidence type="ECO:0000313" key="3">
    <source>
        <dbReference type="Proteomes" id="UP000732378"/>
    </source>
</evidence>
<protein>
    <submittedName>
        <fullName evidence="2">Uncharacterized protein</fullName>
    </submittedName>
</protein>
<feature type="transmembrane region" description="Helical" evidence="1">
    <location>
        <begin position="30"/>
        <end position="57"/>
    </location>
</feature>
<reference evidence="2 3" key="1">
    <citation type="submission" date="2021-01" db="EMBL/GenBank/DDBJ databases">
        <title>Sequencing the genomes of 1000 actinobacteria strains.</title>
        <authorList>
            <person name="Klenk H.-P."/>
        </authorList>
    </citation>
    <scope>NUCLEOTIDE SEQUENCE [LARGE SCALE GENOMIC DNA]</scope>
    <source>
        <strain evidence="2 3">DSM 18239</strain>
    </source>
</reference>
<keyword evidence="1" id="KW-0472">Membrane</keyword>
<keyword evidence="3" id="KW-1185">Reference proteome</keyword>